<feature type="region of interest" description="Disordered" evidence="1">
    <location>
        <begin position="38"/>
        <end position="143"/>
    </location>
</feature>
<name>A0A1S3CZE0_DIACI</name>
<organism evidence="3 4">
    <name type="scientific">Diaphorina citri</name>
    <name type="common">Asian citrus psyllid</name>
    <dbReference type="NCBI Taxonomy" id="121845"/>
    <lineage>
        <taxon>Eukaryota</taxon>
        <taxon>Metazoa</taxon>
        <taxon>Ecdysozoa</taxon>
        <taxon>Arthropoda</taxon>
        <taxon>Hexapoda</taxon>
        <taxon>Insecta</taxon>
        <taxon>Pterygota</taxon>
        <taxon>Neoptera</taxon>
        <taxon>Paraneoptera</taxon>
        <taxon>Hemiptera</taxon>
        <taxon>Sternorrhyncha</taxon>
        <taxon>Psylloidea</taxon>
        <taxon>Psyllidae</taxon>
        <taxon>Diaphorininae</taxon>
        <taxon>Diaphorina</taxon>
    </lineage>
</organism>
<reference evidence="4" key="1">
    <citation type="submission" date="2025-08" db="UniProtKB">
        <authorList>
            <consortium name="RefSeq"/>
        </authorList>
    </citation>
    <scope>IDENTIFICATION</scope>
</reference>
<dbReference type="GeneID" id="103508166"/>
<proteinExistence type="predicted"/>
<accession>A0A1S3CZE0</accession>
<sequence>MIKTLTVLYLLGATCFSSASQTGGPSAAGRQQMLGMSNKNQQPAAAMSWQSAVTPSENRQANAQLYRSQESENEINTSDNMESGDENAATTEEKVEPPPQPLHQQQPQQGPNPTPQGNQNKRPTTNQHINPTPYAAIYPPGNHPPGMPITQYSGVQMMGYQKEQTGQAPIAHQQQLFYSGGSNSIPLMIYSDSERPPITMFYLGGDKQFQGALKTGDFMPNLQPMGQQMMYSQNLSPFNIPMPFYDSTPSSPVNAWDKQYPMFDTYSSPQFYSSNVILKTKESQKNDRMMSAKPFKPKSAEYSGMNFENELSIEPMGRAAIMMNNPENMNMNKMNPFIPRAMDNQWAEPWMMPQKQRQAQMANLRSVMNPFWGAEPKQSNPGRVFTANVRSLFSNRTKA</sequence>
<dbReference type="PaxDb" id="121845-A0A1S3CZE0"/>
<feature type="signal peptide" evidence="2">
    <location>
        <begin position="1"/>
        <end position="19"/>
    </location>
</feature>
<evidence type="ECO:0000256" key="2">
    <source>
        <dbReference type="SAM" id="SignalP"/>
    </source>
</evidence>
<gene>
    <name evidence="4" type="primary">LOC103508166</name>
</gene>
<evidence type="ECO:0000256" key="1">
    <source>
        <dbReference type="SAM" id="MobiDB-lite"/>
    </source>
</evidence>
<dbReference type="AlphaFoldDB" id="A0A1S3CZE0"/>
<keyword evidence="3" id="KW-1185">Reference proteome</keyword>
<dbReference type="Proteomes" id="UP000079169">
    <property type="component" value="Unplaced"/>
</dbReference>
<evidence type="ECO:0000313" key="3">
    <source>
        <dbReference type="Proteomes" id="UP000079169"/>
    </source>
</evidence>
<evidence type="ECO:0000313" key="4">
    <source>
        <dbReference type="RefSeq" id="XP_008470920.1"/>
    </source>
</evidence>
<keyword evidence="2" id="KW-0732">Signal</keyword>
<dbReference type="KEGG" id="dci:103508166"/>
<feature type="compositionally biased region" description="Polar residues" evidence="1">
    <location>
        <begin position="121"/>
        <end position="130"/>
    </location>
</feature>
<feature type="chain" id="PRO_5010317192" evidence="2">
    <location>
        <begin position="20"/>
        <end position="399"/>
    </location>
</feature>
<feature type="compositionally biased region" description="Low complexity" evidence="1">
    <location>
        <begin position="102"/>
        <end position="120"/>
    </location>
</feature>
<feature type="compositionally biased region" description="Polar residues" evidence="1">
    <location>
        <begin position="38"/>
        <end position="81"/>
    </location>
</feature>
<dbReference type="RefSeq" id="XP_008470920.1">
    <property type="nucleotide sequence ID" value="XM_008472698.1"/>
</dbReference>
<protein>
    <submittedName>
        <fullName evidence="4">Uncharacterized protein LOC103508166</fullName>
    </submittedName>
</protein>